<organism evidence="1 2">
    <name type="scientific">Bathymodiolus azoricus thioautotrophic gill symbiont</name>
    <dbReference type="NCBI Taxonomy" id="235205"/>
    <lineage>
        <taxon>Bacteria</taxon>
        <taxon>Pseudomonadati</taxon>
        <taxon>Pseudomonadota</taxon>
        <taxon>Gammaproteobacteria</taxon>
        <taxon>sulfur-oxidizing symbionts</taxon>
    </lineage>
</organism>
<accession>A0ACA8ZSA6</accession>
<dbReference type="EMBL" id="CAESAP020000299">
    <property type="protein sequence ID" value="CAB5505820.1"/>
    <property type="molecule type" value="Genomic_DNA"/>
</dbReference>
<keyword evidence="2" id="KW-1185">Reference proteome</keyword>
<reference evidence="1" key="1">
    <citation type="submission" date="2020-05" db="EMBL/GenBank/DDBJ databases">
        <authorList>
            <person name="Petersen J."/>
            <person name="Sayavedra L."/>
        </authorList>
    </citation>
    <scope>NUCLEOTIDE SEQUENCE</scope>
    <source>
        <strain evidence="1">B azoricus SOX Menez Gwen</strain>
    </source>
</reference>
<name>A0ACA8ZSA6_9GAMM</name>
<gene>
    <name evidence="1" type="ORF">AZO1586R_1982</name>
</gene>
<proteinExistence type="predicted"/>
<evidence type="ECO:0000313" key="1">
    <source>
        <dbReference type="EMBL" id="CAB5505820.1"/>
    </source>
</evidence>
<dbReference type="Proteomes" id="UP000635628">
    <property type="component" value="Unassembled WGS sequence"/>
</dbReference>
<sequence>MITQIKNFLKGKATYSRPSAKTIIALLFLLLFIYLFKDAVNMPTKINSLFNVVATLIIFFNAVIIYPPKNNLQKISQDIALVLIFLIIAFFLIFWIKALQMADFIDIENKVTFTSIGSGFIATILLYFFYQRLEKQQKQINQRVDDCFNSAIGLLGSSETSARTGAIYALHELAIKEEKYRRKIVQILCSHIRSKTNEKKYKKTHSERPSNEIQTTIDLLFKFKEKGLYTQNFARVNEFPKTNLSHAYLMGVDFKGAQCQKANFANAQCQKANFTNAQCQGANFKGAQCQGANFMFAQCQKANFCGAQCQWANFFMAQCQGANFMFAQCQRVDFWVAQCQGANFRNAQRQGVDFLDTQCQGAVFSNEKFDQPLAIQSEGEISDEAIKAIKGAKPYLDNSWYKKMKQIIKENKGKDPEKVNIQTLTS</sequence>
<comment type="caution">
    <text evidence="1">The sequence shown here is derived from an EMBL/GenBank/DDBJ whole genome shotgun (WGS) entry which is preliminary data.</text>
</comment>
<evidence type="ECO:0000313" key="2">
    <source>
        <dbReference type="Proteomes" id="UP000635628"/>
    </source>
</evidence>
<protein>
    <submittedName>
        <fullName evidence="1">Uncharacterized protein</fullName>
    </submittedName>
</protein>